<reference evidence="2 3" key="1">
    <citation type="submission" date="2016-12" db="EMBL/GenBank/DDBJ databases">
        <authorList>
            <person name="Song W.-J."/>
            <person name="Kurnit D.M."/>
        </authorList>
    </citation>
    <scope>NUCLEOTIDE SEQUENCE [LARGE SCALE GENOMIC DNA]</scope>
    <source>
        <strain evidence="2 3">STM7296</strain>
    </source>
</reference>
<dbReference type="AlphaFoldDB" id="A0A1N7RQU8"/>
<accession>A0A1N7RQU8</accession>
<feature type="region of interest" description="Disordered" evidence="1">
    <location>
        <begin position="31"/>
        <end position="68"/>
    </location>
</feature>
<keyword evidence="3" id="KW-1185">Reference proteome</keyword>
<evidence type="ECO:0000313" key="3">
    <source>
        <dbReference type="Proteomes" id="UP000187012"/>
    </source>
</evidence>
<dbReference type="Proteomes" id="UP000187012">
    <property type="component" value="Unassembled WGS sequence"/>
</dbReference>
<protein>
    <submittedName>
        <fullName evidence="2">Uncharacterized protein</fullName>
    </submittedName>
</protein>
<organism evidence="2 3">
    <name type="scientific">Paraburkholderia ribeironis</name>
    <dbReference type="NCBI Taxonomy" id="1247936"/>
    <lineage>
        <taxon>Bacteria</taxon>
        <taxon>Pseudomonadati</taxon>
        <taxon>Pseudomonadota</taxon>
        <taxon>Betaproteobacteria</taxon>
        <taxon>Burkholderiales</taxon>
        <taxon>Burkholderiaceae</taxon>
        <taxon>Paraburkholderia</taxon>
    </lineage>
</organism>
<name>A0A1N7RQU8_9BURK</name>
<evidence type="ECO:0000256" key="1">
    <source>
        <dbReference type="SAM" id="MobiDB-lite"/>
    </source>
</evidence>
<sequence>MCPCGVGTYAFVQVATGASHGLCPRITAHRRDKTGHRMTHGSQSAQPGDPSSGYMCTGQTRLSETSPI</sequence>
<evidence type="ECO:0000313" key="2">
    <source>
        <dbReference type="EMBL" id="SIT37511.1"/>
    </source>
</evidence>
<dbReference type="EMBL" id="CYGX02000012">
    <property type="protein sequence ID" value="SIT37511.1"/>
    <property type="molecule type" value="Genomic_DNA"/>
</dbReference>
<feature type="compositionally biased region" description="Polar residues" evidence="1">
    <location>
        <begin position="57"/>
        <end position="68"/>
    </location>
</feature>
<dbReference type="STRING" id="1247936.BN2475_120069"/>
<proteinExistence type="predicted"/>
<gene>
    <name evidence="2" type="ORF">BN2475_120069</name>
</gene>